<keyword evidence="3" id="KW-1185">Reference proteome</keyword>
<proteinExistence type="predicted"/>
<gene>
    <name evidence="2" type="ORF">JOF57_002268</name>
</gene>
<protein>
    <submittedName>
        <fullName evidence="2">Uncharacterized protein</fullName>
    </submittedName>
</protein>
<evidence type="ECO:0000256" key="1">
    <source>
        <dbReference type="SAM" id="SignalP"/>
    </source>
</evidence>
<reference evidence="2 3" key="1">
    <citation type="submission" date="2021-03" db="EMBL/GenBank/DDBJ databases">
        <title>Sequencing the genomes of 1000 actinobacteria strains.</title>
        <authorList>
            <person name="Klenk H.-P."/>
        </authorList>
    </citation>
    <scope>NUCLEOTIDE SEQUENCE [LARGE SCALE GENOMIC DNA]</scope>
    <source>
        <strain evidence="2 3">DSM 46713</strain>
    </source>
</reference>
<evidence type="ECO:0000313" key="3">
    <source>
        <dbReference type="Proteomes" id="UP000694460"/>
    </source>
</evidence>
<feature type="signal peptide" evidence="1">
    <location>
        <begin position="1"/>
        <end position="29"/>
    </location>
</feature>
<organism evidence="2 3">
    <name type="scientific">Mycolicibacterium lutetiense</name>
    <dbReference type="NCBI Taxonomy" id="1641992"/>
    <lineage>
        <taxon>Bacteria</taxon>
        <taxon>Bacillati</taxon>
        <taxon>Actinomycetota</taxon>
        <taxon>Actinomycetes</taxon>
        <taxon>Mycobacteriales</taxon>
        <taxon>Mycobacteriaceae</taxon>
        <taxon>Mycolicibacterium</taxon>
    </lineage>
</organism>
<comment type="caution">
    <text evidence="2">The sequence shown here is derived from an EMBL/GenBank/DDBJ whole genome shotgun (WGS) entry which is preliminary data.</text>
</comment>
<dbReference type="EMBL" id="JAGIOP010000002">
    <property type="protein sequence ID" value="MBP2452355.1"/>
    <property type="molecule type" value="Genomic_DNA"/>
</dbReference>
<evidence type="ECO:0000313" key="2">
    <source>
        <dbReference type="EMBL" id="MBP2452355.1"/>
    </source>
</evidence>
<keyword evidence="1" id="KW-0732">Signal</keyword>
<dbReference type="Proteomes" id="UP000694460">
    <property type="component" value="Unassembled WGS sequence"/>
</dbReference>
<sequence>MTRNFCARTIGFTLTTVGFAAAAALTAPAAGATPGAGGNAQDVINSIKAQGDQVVITKSGNKPLSQCVVTSVRQDSAVYGLPPNSAYPGNSRVLKYRTFHVDVKC</sequence>
<name>A0ABS4ZS79_9MYCO</name>
<feature type="chain" id="PRO_5045601306" evidence="1">
    <location>
        <begin position="30"/>
        <end position="105"/>
    </location>
</feature>
<dbReference type="RefSeq" id="WP_209916474.1">
    <property type="nucleotide sequence ID" value="NZ_JAGIOP010000002.1"/>
</dbReference>
<accession>A0ABS4ZS79</accession>